<evidence type="ECO:0000256" key="1">
    <source>
        <dbReference type="ARBA" id="ARBA00022441"/>
    </source>
</evidence>
<name>A0ABQ9YCH0_9EUKA</name>
<keyword evidence="4" id="KW-1133">Transmembrane helix</keyword>
<keyword evidence="1" id="KW-0880">Kelch repeat</keyword>
<dbReference type="EMBL" id="JARBJD010000016">
    <property type="protein sequence ID" value="KAK2961473.1"/>
    <property type="molecule type" value="Genomic_DNA"/>
</dbReference>
<evidence type="ECO:0000256" key="3">
    <source>
        <dbReference type="SAM" id="MobiDB-lite"/>
    </source>
</evidence>
<keyword evidence="4" id="KW-0472">Membrane</keyword>
<reference evidence="5 6" key="1">
    <citation type="journal article" date="2022" name="bioRxiv">
        <title>Genomics of Preaxostyla Flagellates Illuminates Evolutionary Transitions and the Path Towards Mitochondrial Loss.</title>
        <authorList>
            <person name="Novak L.V.F."/>
            <person name="Treitli S.C."/>
            <person name="Pyrih J."/>
            <person name="Halakuc P."/>
            <person name="Pipaliya S.V."/>
            <person name="Vacek V."/>
            <person name="Brzon O."/>
            <person name="Soukal P."/>
            <person name="Eme L."/>
            <person name="Dacks J.B."/>
            <person name="Karnkowska A."/>
            <person name="Elias M."/>
            <person name="Hampl V."/>
        </authorList>
    </citation>
    <scope>NUCLEOTIDE SEQUENCE [LARGE SCALE GENOMIC DNA]</scope>
    <source>
        <strain evidence="5">NAU3</strain>
        <tissue evidence="5">Gut</tissue>
    </source>
</reference>
<dbReference type="SUPFAM" id="SSF117281">
    <property type="entry name" value="Kelch motif"/>
    <property type="match status" value="2"/>
</dbReference>
<protein>
    <recommendedName>
        <fullName evidence="7">Tyrosine-protein kinase ephrin type A/B receptor-like domain-containing protein</fullName>
    </recommendedName>
</protein>
<feature type="region of interest" description="Disordered" evidence="3">
    <location>
        <begin position="240"/>
        <end position="262"/>
    </location>
</feature>
<dbReference type="Proteomes" id="UP001281761">
    <property type="component" value="Unassembled WGS sequence"/>
</dbReference>
<dbReference type="Gene3D" id="2.10.50.10">
    <property type="entry name" value="Tumor Necrosis Factor Receptor, subunit A, domain 2"/>
    <property type="match status" value="1"/>
</dbReference>
<dbReference type="InterPro" id="IPR015915">
    <property type="entry name" value="Kelch-typ_b-propeller"/>
</dbReference>
<keyword evidence="2" id="KW-0677">Repeat</keyword>
<evidence type="ECO:0000313" key="6">
    <source>
        <dbReference type="Proteomes" id="UP001281761"/>
    </source>
</evidence>
<evidence type="ECO:0008006" key="7">
    <source>
        <dbReference type="Google" id="ProtNLM"/>
    </source>
</evidence>
<keyword evidence="4" id="KW-0812">Transmembrane</keyword>
<feature type="transmembrane region" description="Helical" evidence="4">
    <location>
        <begin position="941"/>
        <end position="963"/>
    </location>
</feature>
<evidence type="ECO:0000256" key="4">
    <source>
        <dbReference type="SAM" id="Phobius"/>
    </source>
</evidence>
<dbReference type="CDD" id="cd00185">
    <property type="entry name" value="TNFRSF"/>
    <property type="match status" value="1"/>
</dbReference>
<dbReference type="PANTHER" id="PTHR46093">
    <property type="entry name" value="ACYL-COA-BINDING DOMAIN-CONTAINING PROTEIN 5"/>
    <property type="match status" value="1"/>
</dbReference>
<accession>A0ABQ9YCH0</accession>
<dbReference type="PANTHER" id="PTHR46093:SF18">
    <property type="entry name" value="FIBRONECTIN TYPE-III DOMAIN-CONTAINING PROTEIN"/>
    <property type="match status" value="1"/>
</dbReference>
<gene>
    <name evidence="5" type="ORF">BLNAU_3595</name>
</gene>
<feature type="transmembrane region" description="Helical" evidence="4">
    <location>
        <begin position="1266"/>
        <end position="1288"/>
    </location>
</feature>
<sequence>MFIVVISIIQSCYGDLGTVCTEWSNFPKTGTPPSPRSNPIVVSLSHFSEWRDTLLVIGGRSSKNEYLNDVFVFDTALERWFPFVINGLQPTPSVIDACVFSSDQFVYVWGGKGENGFYNDMWCLDLDSQTWTNIEQSEPIPQARQAAHFTSTNNKGYIFGGRTSDGKTNDVWEFDLRTHKWREVIKETEAKDDNENPPTRSFGGAHALVSDLFIYGGYTSKGAQSFSVYRINTDDPTPQWAKIPFKNKDGTEDVTEPTPRSDAGWCSSGYDSFTFGGTLYEDGDIVYRNDVIVMSFEHATSGEANQYVYYTALTFPNDKKSMSSSPGTGTSNLIDLNQYQRASCGCATNAAGTILYVFGGVADTHVRGDMVKVDISLESGQCSIISPEILSIPSPRTGHRAVKALGRMWVFGGRGGLHNSLLNDLYSFDFTTHRWEQHVPSTLVSPPARELFSMVEHSGRLFIFGGKGSNTVSGEETIENDIWQFTISTQEWSKMEPMSDAVPSSRYSAGILIVKQQIWIYGGRGVGQAVNNELWRFELASRTWQQVELVSDKIDSTNATSLTVMDKEKAAYRHRFNNLHHHSRTPLPNDIYVPVPREEPTLLLTTYRSQDVLLVAGGVSSALHSLLEIDVFSVPKDVKGLKSIKYSEPPKLDKTLYEDMPIYYHSYTTTSETSFVSFGGLDVDNTKSRLNNWNVKDLENVVFQSDEDKNKKRGLGLPFISGGTAVINGRELWLFGGNQVGKKLPSQDQFHNQMYRFSLVDKFGCAPGTYVNAADTANLGCSVCPAGTFGASYNLDSCEECSPGSYNPFTGATKGYHCISCLNGEFNAEKGQAKCKECLPNEYCPIGSTKQDNQPIQIGEDATHQPPPRDTLDKYSMLIMIGPYACGALVGVIIGLILVCCTCSRVKLWNFDLFSSRHNTTLDPITHSAVWVIKKTRLGGFVSIVFICFAVGSIATLFLEFFMNNVTETKTLVAASMENGLGQDVKTGAIRVNFVLYDSVLTCSDAAFGTEGECKGIDIDVQNIISTDSKGNLVPLTPKCTVIQSTNSFRDPTTHCHVSIAAKSATFQYQAAGRNSANNLTTSTEDHRNLDVCPPTFSSLHSQPNSVNASRFLDIHSPSPITPPFIDESASSALIPSISLSVSSDSAYCYSIASSVSTHSGITLPGKSKDAPISQLTTYSINEEGKTMKGTVPTAFNFTLMPSLYTDTKDKTTPGAFVAATNVQQGSANDAGELFMKFGLRSTIQFNRDLNVVLVNHTPRQKLPSFLSNVLSSVSGFLGIFGTIMMVLEIINSLNLKIVNKGRDKLTSTFSGSTINPSRLNGGEDDVYANELVYNQISKRDLDEV</sequence>
<evidence type="ECO:0000256" key="2">
    <source>
        <dbReference type="ARBA" id="ARBA00022737"/>
    </source>
</evidence>
<proteinExistence type="predicted"/>
<evidence type="ECO:0000313" key="5">
    <source>
        <dbReference type="EMBL" id="KAK2961473.1"/>
    </source>
</evidence>
<dbReference type="SMART" id="SM01411">
    <property type="entry name" value="Ephrin_rec_like"/>
    <property type="match status" value="2"/>
</dbReference>
<feature type="transmembrane region" description="Helical" evidence="4">
    <location>
        <begin position="875"/>
        <end position="901"/>
    </location>
</feature>
<dbReference type="Pfam" id="PF24681">
    <property type="entry name" value="Kelch_KLHDC2_KLHL20_DRC7"/>
    <property type="match status" value="2"/>
</dbReference>
<comment type="caution">
    <text evidence="5">The sequence shown here is derived from an EMBL/GenBank/DDBJ whole genome shotgun (WGS) entry which is preliminary data.</text>
</comment>
<organism evidence="5 6">
    <name type="scientific">Blattamonas nauphoetae</name>
    <dbReference type="NCBI Taxonomy" id="2049346"/>
    <lineage>
        <taxon>Eukaryota</taxon>
        <taxon>Metamonada</taxon>
        <taxon>Preaxostyla</taxon>
        <taxon>Oxymonadida</taxon>
        <taxon>Blattamonas</taxon>
    </lineage>
</organism>
<dbReference type="Gene3D" id="2.120.10.80">
    <property type="entry name" value="Kelch-type beta propeller"/>
    <property type="match status" value="2"/>
</dbReference>
<keyword evidence="6" id="KW-1185">Reference proteome</keyword>